<organism evidence="1 2">
    <name type="scientific">Vibrio parahaemolyticus</name>
    <dbReference type="NCBI Taxonomy" id="670"/>
    <lineage>
        <taxon>Bacteria</taxon>
        <taxon>Pseudomonadati</taxon>
        <taxon>Pseudomonadota</taxon>
        <taxon>Gammaproteobacteria</taxon>
        <taxon>Vibrionales</taxon>
        <taxon>Vibrionaceae</taxon>
        <taxon>Vibrio</taxon>
    </lineage>
</organism>
<dbReference type="PROSITE" id="PS51257">
    <property type="entry name" value="PROKAR_LIPOPROTEIN"/>
    <property type="match status" value="1"/>
</dbReference>
<gene>
    <name evidence="1" type="ORF">FVP01_18020</name>
</gene>
<protein>
    <submittedName>
        <fullName evidence="1">Uncharacterized protein</fullName>
    </submittedName>
</protein>
<accession>A0AA46L2K6</accession>
<sequence length="256" mass="29315">MNNTKRNWSKQFDSASVKYCNQTSIAMSCHVDMRNVLFGYYEEYLSPMTPLNHDNALCSVIEDIDCVIVDYGKDTKQFLNLSTALDWAKSVMGVKVFRYVDLSLFGGPGFYLDDYMDALRDNADNLIDFFVDSFNRYGWSISPFQLAHDVEITSEFSKPELVEAVFNFAKNIHCFSAVGPERSPWFMSQPTNEGSYYVCRFNGKVELVDLKLVHSVDGRSSKLMIFGLNQEPVPLDEAEAGDWLWSFSYHQTNSFD</sequence>
<dbReference type="AlphaFoldDB" id="A0AA46L2K6"/>
<reference evidence="1 2" key="1">
    <citation type="submission" date="2019-08" db="EMBL/GenBank/DDBJ databases">
        <title>Emerging of two pre-pandemic pathogenic O4:KUT lineages of Vibrio parahaemolyticus in coastal eastern China.</title>
        <authorList>
            <person name="Yu H."/>
        </authorList>
    </citation>
    <scope>NUCLEOTIDE SEQUENCE [LARGE SCALE GENOMIC DNA]</scope>
    <source>
        <strain evidence="1 2">HZ17-383</strain>
    </source>
</reference>
<evidence type="ECO:0000313" key="1">
    <source>
        <dbReference type="EMBL" id="TXN14879.1"/>
    </source>
</evidence>
<dbReference type="RefSeq" id="WP_021451647.1">
    <property type="nucleotide sequence ID" value="NZ_JAMPZC010000049.1"/>
</dbReference>
<evidence type="ECO:0000313" key="2">
    <source>
        <dbReference type="Proteomes" id="UP000321504"/>
    </source>
</evidence>
<dbReference type="EMBL" id="VRMQ01000004">
    <property type="protein sequence ID" value="TXN14879.1"/>
    <property type="molecule type" value="Genomic_DNA"/>
</dbReference>
<name>A0AA46L2K6_VIBPH</name>
<proteinExistence type="predicted"/>
<dbReference type="Proteomes" id="UP000321504">
    <property type="component" value="Unassembled WGS sequence"/>
</dbReference>
<comment type="caution">
    <text evidence="1">The sequence shown here is derived from an EMBL/GenBank/DDBJ whole genome shotgun (WGS) entry which is preliminary data.</text>
</comment>